<reference evidence="1 2" key="1">
    <citation type="submission" date="2020-02" db="EMBL/GenBank/DDBJ databases">
        <title>Draft genome sequence of Haematococcus lacustris strain NIES-144.</title>
        <authorList>
            <person name="Morimoto D."/>
            <person name="Nakagawa S."/>
            <person name="Yoshida T."/>
            <person name="Sawayama S."/>
        </authorList>
    </citation>
    <scope>NUCLEOTIDE SEQUENCE [LARGE SCALE GENOMIC DNA]</scope>
    <source>
        <strain evidence="1 2">NIES-144</strain>
    </source>
</reference>
<dbReference type="AlphaFoldDB" id="A0A6A0A6N6"/>
<evidence type="ECO:0000313" key="2">
    <source>
        <dbReference type="Proteomes" id="UP000485058"/>
    </source>
</evidence>
<name>A0A6A0A6N6_HAELA</name>
<proteinExistence type="predicted"/>
<organism evidence="1 2">
    <name type="scientific">Haematococcus lacustris</name>
    <name type="common">Green alga</name>
    <name type="synonym">Haematococcus pluvialis</name>
    <dbReference type="NCBI Taxonomy" id="44745"/>
    <lineage>
        <taxon>Eukaryota</taxon>
        <taxon>Viridiplantae</taxon>
        <taxon>Chlorophyta</taxon>
        <taxon>core chlorophytes</taxon>
        <taxon>Chlorophyceae</taxon>
        <taxon>CS clade</taxon>
        <taxon>Chlamydomonadales</taxon>
        <taxon>Haematococcaceae</taxon>
        <taxon>Haematococcus</taxon>
    </lineage>
</organism>
<accession>A0A6A0A6N6</accession>
<evidence type="ECO:0000313" key="1">
    <source>
        <dbReference type="EMBL" id="GFH28163.1"/>
    </source>
</evidence>
<comment type="caution">
    <text evidence="1">The sequence shown here is derived from an EMBL/GenBank/DDBJ whole genome shotgun (WGS) entry which is preliminary data.</text>
</comment>
<sequence>MPNCVPPCQPPCVCLVCMAAVRGGHGGGVHAAPWACQVAGGPGAQTSGGAGWCLWMSTAPAGSAQQ</sequence>
<protein>
    <submittedName>
        <fullName evidence="1">Uncharacterized protein</fullName>
    </submittedName>
</protein>
<dbReference type="EMBL" id="BLLF01003769">
    <property type="protein sequence ID" value="GFH28163.1"/>
    <property type="molecule type" value="Genomic_DNA"/>
</dbReference>
<dbReference type="Proteomes" id="UP000485058">
    <property type="component" value="Unassembled WGS sequence"/>
</dbReference>
<gene>
    <name evidence="1" type="ORF">HaLaN_26607</name>
</gene>
<keyword evidence="2" id="KW-1185">Reference proteome</keyword>